<dbReference type="Proteomes" id="UP000023775">
    <property type="component" value="Unassembled WGS sequence"/>
</dbReference>
<accession>N9U4N1</accession>
<evidence type="ECO:0000313" key="4">
    <source>
        <dbReference type="Proteomes" id="UP000023775"/>
    </source>
</evidence>
<dbReference type="AlphaFoldDB" id="N9U4N1"/>
<feature type="signal peptide" evidence="2">
    <location>
        <begin position="1"/>
        <end position="29"/>
    </location>
</feature>
<keyword evidence="2" id="KW-0732">Signal</keyword>
<name>N9U4N1_9GAMM</name>
<reference evidence="3 4" key="1">
    <citation type="journal article" date="2013" name="Genome Announc.">
        <title>Draft Genome Sequence of the Aeromonas diversa Type Strain.</title>
        <authorList>
            <person name="Farfan M."/>
            <person name="Spataro N."/>
            <person name="Sanglas A."/>
            <person name="Albarral V."/>
            <person name="Loren J.G."/>
            <person name="Bosch E."/>
            <person name="Fuste M.C."/>
        </authorList>
    </citation>
    <scope>NUCLEOTIDE SEQUENCE [LARGE SCALE GENOMIC DNA]</scope>
    <source>
        <strain evidence="3 4">2478-85</strain>
    </source>
</reference>
<evidence type="ECO:0000256" key="2">
    <source>
        <dbReference type="SAM" id="SignalP"/>
    </source>
</evidence>
<proteinExistence type="predicted"/>
<evidence type="ECO:0000256" key="1">
    <source>
        <dbReference type="SAM" id="MobiDB-lite"/>
    </source>
</evidence>
<dbReference type="OrthoDB" id="596976at2"/>
<dbReference type="EMBL" id="APVG01000005">
    <property type="protein sequence ID" value="ENY73314.1"/>
    <property type="molecule type" value="Genomic_DNA"/>
</dbReference>
<dbReference type="InterPro" id="IPR011673">
    <property type="entry name" value="DUF1615"/>
</dbReference>
<comment type="caution">
    <text evidence="3">The sequence shown here is derived from an EMBL/GenBank/DDBJ whole genome shotgun (WGS) entry which is preliminary data.</text>
</comment>
<dbReference type="PROSITE" id="PS51257">
    <property type="entry name" value="PROKAR_LIPOPROTEIN"/>
    <property type="match status" value="1"/>
</dbReference>
<dbReference type="eggNOG" id="ENOG502Z82H">
    <property type="taxonomic scope" value="Bacteria"/>
</dbReference>
<feature type="region of interest" description="Disordered" evidence="1">
    <location>
        <begin position="26"/>
        <end position="50"/>
    </location>
</feature>
<evidence type="ECO:0008006" key="5">
    <source>
        <dbReference type="Google" id="ProtNLM"/>
    </source>
</evidence>
<gene>
    <name evidence="3" type="ORF">G114_03177</name>
</gene>
<evidence type="ECO:0000313" key="3">
    <source>
        <dbReference type="EMBL" id="ENY73314.1"/>
    </source>
</evidence>
<dbReference type="PATRIC" id="fig|1268237.3.peg.624"/>
<dbReference type="RefSeq" id="WP_005347835.1">
    <property type="nucleotide sequence ID" value="NZ_APVG01000005.1"/>
</dbReference>
<sequence length="382" mass="42040">MTRLPRLPLAVLSLALLLAGCASEPPAPASSATPAGRPIPKAMQPQKPADMKTRIVRFLPKQVPDKPGWANDVVTALTSQGLTVSDHNVCTVLAVAEQEATYQADPVVPGLSKMAWKEINTRAGKLLIPEFMVRTALSIKSPTGKTYAERIDALRTEREMSEIFEDMIGTVPMGKQLFGNMNPVRTGGPMQVSVAFAEASARGYPYPVKESIRHEVFTRRGGIWFGTKHIFGYPADYPDTLYRFADFNAGWYASRNAAFQAAVSRLSGKTLALDGDLIRYDTDKPGNTELAVHTLAGQLKMSKTAIHQSLRLGDSSEFAQSALYHRVFTLADQKAGKRLPRAILPGIQLKSPKITRNLTTAWFAKRVDEREQRCVQKMATIR</sequence>
<protein>
    <recommendedName>
        <fullName evidence="5">Lipoprotein</fullName>
    </recommendedName>
</protein>
<keyword evidence="4" id="KW-1185">Reference proteome</keyword>
<feature type="chain" id="PRO_5004154425" description="Lipoprotein" evidence="2">
    <location>
        <begin position="30"/>
        <end position="382"/>
    </location>
</feature>
<dbReference type="Pfam" id="PF07759">
    <property type="entry name" value="DUF1615"/>
    <property type="match status" value="1"/>
</dbReference>
<organism evidence="3 4">
    <name type="scientific">Aeromonas diversa CDC 2478-85</name>
    <dbReference type="NCBI Taxonomy" id="1268237"/>
    <lineage>
        <taxon>Bacteria</taxon>
        <taxon>Pseudomonadati</taxon>
        <taxon>Pseudomonadota</taxon>
        <taxon>Gammaproteobacteria</taxon>
        <taxon>Aeromonadales</taxon>
        <taxon>Aeromonadaceae</taxon>
        <taxon>Aeromonas</taxon>
    </lineage>
</organism>
<feature type="compositionally biased region" description="Low complexity" evidence="1">
    <location>
        <begin position="26"/>
        <end position="38"/>
    </location>
</feature>